<dbReference type="Pfam" id="PF06280">
    <property type="entry name" value="fn3_5"/>
    <property type="match status" value="1"/>
</dbReference>
<keyword evidence="15" id="KW-0472">Membrane</keyword>
<dbReference type="InterPro" id="IPR003137">
    <property type="entry name" value="PA_domain"/>
</dbReference>
<dbReference type="Pfam" id="PF18884">
    <property type="entry name" value="TSP3_bac"/>
    <property type="match status" value="4"/>
</dbReference>
<evidence type="ECO:0000313" key="18">
    <source>
        <dbReference type="EMBL" id="QUE55265.1"/>
    </source>
</evidence>
<evidence type="ECO:0000256" key="2">
    <source>
        <dbReference type="ARBA" id="ARBA00011073"/>
    </source>
</evidence>
<keyword evidence="9 12" id="KW-0720">Serine protease</keyword>
<keyword evidence="8 12" id="KW-0378">Hydrolase</keyword>
<evidence type="ECO:0000256" key="11">
    <source>
        <dbReference type="ARBA" id="ARBA00023088"/>
    </source>
</evidence>
<feature type="active site" description="Charge relay system" evidence="12">
    <location>
        <position position="151"/>
    </location>
</feature>
<dbReference type="Gene3D" id="2.60.40.1710">
    <property type="entry name" value="Subtilisin-like superfamily"/>
    <property type="match status" value="1"/>
</dbReference>
<dbReference type="InterPro" id="IPR051048">
    <property type="entry name" value="Peptidase_S8/S53_subtilisin"/>
</dbReference>
<dbReference type="Proteomes" id="UP000677616">
    <property type="component" value="Chromosome"/>
</dbReference>
<evidence type="ECO:0000256" key="4">
    <source>
        <dbReference type="ARBA" id="ARBA00022525"/>
    </source>
</evidence>
<comment type="similarity">
    <text evidence="2 12 13">Belongs to the peptidase S8 family.</text>
</comment>
<dbReference type="InterPro" id="IPR019931">
    <property type="entry name" value="LPXTG_anchor"/>
</dbReference>
<feature type="active site" description="Charge relay system" evidence="12">
    <location>
        <position position="217"/>
    </location>
</feature>
<keyword evidence="10" id="KW-0106">Calcium</keyword>
<gene>
    <name evidence="18" type="ORF">INT76_05155</name>
</gene>
<evidence type="ECO:0000256" key="6">
    <source>
        <dbReference type="ARBA" id="ARBA00022729"/>
    </source>
</evidence>
<dbReference type="Pfam" id="PF02225">
    <property type="entry name" value="PA"/>
    <property type="match status" value="1"/>
</dbReference>
<evidence type="ECO:0000256" key="10">
    <source>
        <dbReference type="ARBA" id="ARBA00022837"/>
    </source>
</evidence>
<dbReference type="InterPro" id="IPR059100">
    <property type="entry name" value="TSP3_bac"/>
</dbReference>
<dbReference type="Pfam" id="PF00082">
    <property type="entry name" value="Peptidase_S8"/>
    <property type="match status" value="1"/>
</dbReference>
<keyword evidence="4" id="KW-0964">Secreted</keyword>
<dbReference type="PANTHER" id="PTHR43399">
    <property type="entry name" value="SUBTILISIN-RELATED"/>
    <property type="match status" value="1"/>
</dbReference>
<keyword evidence="6 16" id="KW-0732">Signal</keyword>
<dbReference type="CDD" id="cd07475">
    <property type="entry name" value="Peptidases_S8_C5a_Peptidase"/>
    <property type="match status" value="1"/>
</dbReference>
<evidence type="ECO:0000256" key="12">
    <source>
        <dbReference type="PROSITE-ProRule" id="PRU01240"/>
    </source>
</evidence>
<organism evidence="18 19">
    <name type="scientific">Streptococcus oriscaviae</name>
    <dbReference type="NCBI Taxonomy" id="2781599"/>
    <lineage>
        <taxon>Bacteria</taxon>
        <taxon>Bacillati</taxon>
        <taxon>Bacillota</taxon>
        <taxon>Bacilli</taxon>
        <taxon>Lactobacillales</taxon>
        <taxon>Streptococcaceae</taxon>
        <taxon>Streptococcus</taxon>
    </lineage>
</organism>
<dbReference type="Pfam" id="PF00746">
    <property type="entry name" value="Gram_pos_anchor"/>
    <property type="match status" value="1"/>
</dbReference>
<accession>A0ABX7YNK2</accession>
<protein>
    <submittedName>
        <fullName evidence="18">S8 family serine peptidase</fullName>
    </submittedName>
</protein>
<evidence type="ECO:0000313" key="19">
    <source>
        <dbReference type="Proteomes" id="UP000677616"/>
    </source>
</evidence>
<reference evidence="18 19" key="1">
    <citation type="submission" date="2021-04" db="EMBL/GenBank/DDBJ databases">
        <title>Complete genome sequence of a novel Streptococcus species.</title>
        <authorList>
            <person name="Teng J.L.L."/>
        </authorList>
    </citation>
    <scope>NUCLEOTIDE SEQUENCE [LARGE SCALE GENOMIC DNA]</scope>
    <source>
        <strain evidence="18 19">HKU75</strain>
    </source>
</reference>
<dbReference type="PROSITE" id="PS51892">
    <property type="entry name" value="SUBTILASE"/>
    <property type="match status" value="1"/>
</dbReference>
<keyword evidence="11" id="KW-0572">Peptidoglycan-anchor</keyword>
<dbReference type="InterPro" id="IPR013783">
    <property type="entry name" value="Ig-like_fold"/>
</dbReference>
<dbReference type="PROSITE" id="PS00138">
    <property type="entry name" value="SUBTILASE_SER"/>
    <property type="match status" value="1"/>
</dbReference>
<dbReference type="PROSITE" id="PS50847">
    <property type="entry name" value="GRAM_POS_ANCHORING"/>
    <property type="match status" value="1"/>
</dbReference>
<evidence type="ECO:0000256" key="7">
    <source>
        <dbReference type="ARBA" id="ARBA00022737"/>
    </source>
</evidence>
<feature type="chain" id="PRO_5045148050" evidence="16">
    <location>
        <begin position="28"/>
        <end position="1543"/>
    </location>
</feature>
<dbReference type="PANTHER" id="PTHR43399:SF4">
    <property type="entry name" value="CELL WALL-ASSOCIATED PROTEASE"/>
    <property type="match status" value="1"/>
</dbReference>
<dbReference type="InterPro" id="IPR023827">
    <property type="entry name" value="Peptidase_S8_Asp-AS"/>
</dbReference>
<dbReference type="InterPro" id="IPR015500">
    <property type="entry name" value="Peptidase_S8_subtilisin-rel"/>
</dbReference>
<evidence type="ECO:0000256" key="14">
    <source>
        <dbReference type="SAM" id="MobiDB-lite"/>
    </source>
</evidence>
<evidence type="ECO:0000256" key="3">
    <source>
        <dbReference type="ARBA" id="ARBA00022512"/>
    </source>
</evidence>
<dbReference type="SUPFAM" id="SSF52743">
    <property type="entry name" value="Subtilisin-like"/>
    <property type="match status" value="1"/>
</dbReference>
<dbReference type="InterPro" id="IPR034216">
    <property type="entry name" value="C5a_Peptidase"/>
</dbReference>
<keyword evidence="15" id="KW-1133">Transmembrane helix</keyword>
<dbReference type="InterPro" id="IPR046450">
    <property type="entry name" value="PA_dom_sf"/>
</dbReference>
<feature type="signal peptide" evidence="16">
    <location>
        <begin position="1"/>
        <end position="27"/>
    </location>
</feature>
<dbReference type="SUPFAM" id="SSF52025">
    <property type="entry name" value="PA domain"/>
    <property type="match status" value="1"/>
</dbReference>
<dbReference type="InterPro" id="IPR036852">
    <property type="entry name" value="Peptidase_S8/S53_dom_sf"/>
</dbReference>
<dbReference type="RefSeq" id="WP_212572891.1">
    <property type="nucleotide sequence ID" value="NZ_CP073084.1"/>
</dbReference>
<evidence type="ECO:0000256" key="5">
    <source>
        <dbReference type="ARBA" id="ARBA00022670"/>
    </source>
</evidence>
<name>A0ABX7YNK2_9STRE</name>
<comment type="subcellular location">
    <subcellularLocation>
        <location evidence="1">Secreted</location>
    </subcellularLocation>
</comment>
<evidence type="ECO:0000259" key="17">
    <source>
        <dbReference type="PROSITE" id="PS50847"/>
    </source>
</evidence>
<evidence type="ECO:0000256" key="13">
    <source>
        <dbReference type="RuleBase" id="RU003355"/>
    </source>
</evidence>
<dbReference type="CDD" id="cd02133">
    <property type="entry name" value="PA_C5a_like"/>
    <property type="match status" value="1"/>
</dbReference>
<proteinExistence type="inferred from homology"/>
<keyword evidence="15" id="KW-0812">Transmembrane</keyword>
<feature type="region of interest" description="Disordered" evidence="14">
    <location>
        <begin position="56"/>
        <end position="125"/>
    </location>
</feature>
<keyword evidence="19" id="KW-1185">Reference proteome</keyword>
<keyword evidence="3" id="KW-0134">Cell wall</keyword>
<feature type="domain" description="Gram-positive cocci surface proteins LPxTG" evidence="17">
    <location>
        <begin position="1510"/>
        <end position="1543"/>
    </location>
</feature>
<dbReference type="Gene3D" id="2.60.40.10">
    <property type="entry name" value="Immunoglobulins"/>
    <property type="match status" value="1"/>
</dbReference>
<dbReference type="PROSITE" id="PS00136">
    <property type="entry name" value="SUBTILASE_ASP"/>
    <property type="match status" value="1"/>
</dbReference>
<dbReference type="NCBIfam" id="TIGR01167">
    <property type="entry name" value="LPXTG_anchor"/>
    <property type="match status" value="1"/>
</dbReference>
<sequence length="1543" mass="164399">MNNHRFGGYAKLGFLAALLVSMNVGLATVHATTETTTTADAVTTTSSLTTEVPTVTLAAEVESPSSTDTENGTVLTDETSPATGTELSSEEPASSENQPTTTGTETTVSGSVSSQAATEEPYSHESNALINVPTVWEAGNKGEGMVVAIVDSGIDVEHDAFRLTDPEKAKYKTEADFNAVKEAAGINYGQWQNEKIVFVYNYLDTNTEVKENKEASHGAHVAGIAAGNPSQEDSSGSKIVGVAPEAQLMFMRVFSDNFGGGSGTQPFLYIRAIEDAVKLGADVINLSLGSAAGSLIDASVALNQAIEDAKKKGVSVVIAAGNDTAWGEGQGNPLVANPDYGLVASPAAAKDSIAVASYNNSHVTKEVFQVLGMENKPEFDNGLGTFTKPSGLAQDFVAGKEYEYVFVGLGKPEDFTGKALTGKVALIQRGAISFNDKIATAKKNGAVGAVIFNNVETGNDLSMAVTTRDARAIPSIFIPMKLGKELAAQSDAGVYKLVFNKKTALLPNPEANQMSDFTSWGLTADGELKPDVTAPGGAIYSSINNGKYASMNGTSMASPHVAGAIALVKKALLEKYPDLSSEQLQERIKQVLMSTARPHFDQASNAYVSPRQQGAGLIDVPAAIASSLYVTGLENYPSISLGNVQDQFDVTVVLTNTSDKEQTVRYLTHLNTDEVKDGRFSLKPRQLAQVEGETIILAGQSSKTITIRLDASSFASELTSLMPNGYYLEGFVRFLDAVEGIDLVSIPFVGFRGQFQNLAVLEKSIYDFTGQETPFYTENGFSADGSLTLDERNFYTALVSSKAEFNHETGEHGVQSPLVLGTFDDGNGNFLIKRDEQGRPILALSPNGDGNRDALMFRGVFLRNFRNLTATVYKADDTDRSNPLWISEPISGGKNFYAGRESNPRAHLLETTIWEAKDANGKDVPDGTYHYVISYLPTTAGSQLQTMEFTIQVSRVRPAITTGILDVDNMTFKPRSPIAYGLPIYRQRVYYIIPTKDENGNPIELEDPNNIGPSGRPLKEVLTQAKRIYVPVDENGVYTLPSKDILGRDLDVSSFFYAVEDLAGNVLSANLAEFADLPSDHGIVVVQVINDQTGEEHPTGYNYLIRDADGNVIAELVKPGGPLSNLQLLPFGTYTVELHLLDKDVSRLVDGEPTIKTFTVSEENSLLGVSFRVTPLVRYPVMADFGGLAPEGTKIFLINQYGEEIELTRARYAPEVFERLINQGTYTIRVELPAGYQALDLPQTYEVEKAVRNLLNLTLTSKGEALTTEAPPAFDLSVDTDGDGFSNQEELLAGTDYADPTSVPLVTAKGEEATAVAPPVGHIDLKGSSVTAPVLPAFDLSADADGDGFSNQEELLAGTDYADSTSVPLVTSKVEALLTEAPPAFDLSADTDGDGFSNQEELLAGTDYTDASSVPLVTSKVEAAYADALPAFDLSADTDGDGFSNQAELLAGTDYTNAASVPQATVKGESVNTAVSAPTDKVTSPAPILSLVTGERVAAAEIATASSSQLPHTGSVEDSMAYLGAMILVSLSGLLLLKKKEAA</sequence>
<evidence type="ECO:0000256" key="9">
    <source>
        <dbReference type="ARBA" id="ARBA00022825"/>
    </source>
</evidence>
<keyword evidence="5 12" id="KW-0645">Protease</keyword>
<dbReference type="InterPro" id="IPR000209">
    <property type="entry name" value="Peptidase_S8/S53_dom"/>
</dbReference>
<dbReference type="InterPro" id="IPR010435">
    <property type="entry name" value="C5a/SBT2-like_Fn3"/>
</dbReference>
<dbReference type="InterPro" id="IPR023828">
    <property type="entry name" value="Peptidase_S8_Ser-AS"/>
</dbReference>
<evidence type="ECO:0000256" key="1">
    <source>
        <dbReference type="ARBA" id="ARBA00004613"/>
    </source>
</evidence>
<evidence type="ECO:0000256" key="8">
    <source>
        <dbReference type="ARBA" id="ARBA00022801"/>
    </source>
</evidence>
<dbReference type="Gene3D" id="3.40.50.200">
    <property type="entry name" value="Peptidase S8/S53 domain"/>
    <property type="match status" value="1"/>
</dbReference>
<feature type="transmembrane region" description="Helical" evidence="15">
    <location>
        <begin position="1519"/>
        <end position="1537"/>
    </location>
</feature>
<dbReference type="PRINTS" id="PR00723">
    <property type="entry name" value="SUBTILISIN"/>
</dbReference>
<evidence type="ECO:0000256" key="15">
    <source>
        <dbReference type="SAM" id="Phobius"/>
    </source>
</evidence>
<feature type="compositionally biased region" description="Low complexity" evidence="14">
    <location>
        <begin position="100"/>
        <end position="114"/>
    </location>
</feature>
<evidence type="ECO:0000256" key="16">
    <source>
        <dbReference type="SAM" id="SignalP"/>
    </source>
</evidence>
<dbReference type="Gene3D" id="3.50.30.30">
    <property type="match status" value="1"/>
</dbReference>
<feature type="active site" description="Charge relay system" evidence="12">
    <location>
        <position position="555"/>
    </location>
</feature>
<feature type="compositionally biased region" description="Polar residues" evidence="14">
    <location>
        <begin position="63"/>
        <end position="99"/>
    </location>
</feature>
<keyword evidence="7" id="KW-0677">Repeat</keyword>
<dbReference type="EMBL" id="CP073084">
    <property type="protein sequence ID" value="QUE55265.1"/>
    <property type="molecule type" value="Genomic_DNA"/>
</dbReference>